<dbReference type="KEGG" id="hhw:NCTC503_00252"/>
<dbReference type="AlphaFoldDB" id="A0A4U9QW95"/>
<dbReference type="EMBL" id="LR590481">
    <property type="protein sequence ID" value="VTQ82862.1"/>
    <property type="molecule type" value="Genomic_DNA"/>
</dbReference>
<name>A0A4U9QW95_HATHI</name>
<accession>A0A4U9QW95</accession>
<protein>
    <submittedName>
        <fullName evidence="1">Uncharacterized protein</fullName>
    </submittedName>
</protein>
<sequence length="58" mass="7195">MEHKVIHVNFKKKSLKKRVKNKFSKFFSLLRKSFYPFKKYTSRKNHNLNHKRTNKKSI</sequence>
<reference evidence="1 2" key="1">
    <citation type="submission" date="2019-05" db="EMBL/GenBank/DDBJ databases">
        <authorList>
            <consortium name="Pathogen Informatics"/>
        </authorList>
    </citation>
    <scope>NUCLEOTIDE SEQUENCE [LARGE SCALE GENOMIC DNA]</scope>
    <source>
        <strain evidence="1 2">NCTC503</strain>
    </source>
</reference>
<evidence type="ECO:0000313" key="2">
    <source>
        <dbReference type="Proteomes" id="UP000308489"/>
    </source>
</evidence>
<keyword evidence="2" id="KW-1185">Reference proteome</keyword>
<dbReference type="Proteomes" id="UP000308489">
    <property type="component" value="Chromosome 1"/>
</dbReference>
<organism evidence="1 2">
    <name type="scientific">Hathewaya histolytica</name>
    <name type="common">Clostridium histolyticum</name>
    <dbReference type="NCBI Taxonomy" id="1498"/>
    <lineage>
        <taxon>Bacteria</taxon>
        <taxon>Bacillati</taxon>
        <taxon>Bacillota</taxon>
        <taxon>Clostridia</taxon>
        <taxon>Eubacteriales</taxon>
        <taxon>Clostridiaceae</taxon>
        <taxon>Hathewaya</taxon>
    </lineage>
</organism>
<gene>
    <name evidence="1" type="ORF">NCTC503_00252</name>
</gene>
<proteinExistence type="predicted"/>
<evidence type="ECO:0000313" key="1">
    <source>
        <dbReference type="EMBL" id="VTQ82862.1"/>
    </source>
</evidence>